<name>A0A2P2PUX0_RHIMU</name>
<organism evidence="1">
    <name type="scientific">Rhizophora mucronata</name>
    <name type="common">Asiatic mangrove</name>
    <dbReference type="NCBI Taxonomy" id="61149"/>
    <lineage>
        <taxon>Eukaryota</taxon>
        <taxon>Viridiplantae</taxon>
        <taxon>Streptophyta</taxon>
        <taxon>Embryophyta</taxon>
        <taxon>Tracheophyta</taxon>
        <taxon>Spermatophyta</taxon>
        <taxon>Magnoliopsida</taxon>
        <taxon>eudicotyledons</taxon>
        <taxon>Gunneridae</taxon>
        <taxon>Pentapetalae</taxon>
        <taxon>rosids</taxon>
        <taxon>fabids</taxon>
        <taxon>Malpighiales</taxon>
        <taxon>Rhizophoraceae</taxon>
        <taxon>Rhizophora</taxon>
    </lineage>
</organism>
<protein>
    <submittedName>
        <fullName evidence="1">Uncharacterized protein</fullName>
    </submittedName>
</protein>
<proteinExistence type="predicted"/>
<accession>A0A2P2PUX0</accession>
<dbReference type="EMBL" id="GGEC01078060">
    <property type="protein sequence ID" value="MBX58544.1"/>
    <property type="molecule type" value="Transcribed_RNA"/>
</dbReference>
<sequence length="12" mass="1540">MEKKQEKYQLSQ</sequence>
<reference evidence="1" key="1">
    <citation type="submission" date="2018-02" db="EMBL/GenBank/DDBJ databases">
        <title>Rhizophora mucronata_Transcriptome.</title>
        <authorList>
            <person name="Meera S.P."/>
            <person name="Sreeshan A."/>
            <person name="Augustine A."/>
        </authorList>
    </citation>
    <scope>NUCLEOTIDE SEQUENCE</scope>
    <source>
        <tissue evidence="1">Leaf</tissue>
    </source>
</reference>
<evidence type="ECO:0000313" key="1">
    <source>
        <dbReference type="EMBL" id="MBX58544.1"/>
    </source>
</evidence>